<evidence type="ECO:0000256" key="2">
    <source>
        <dbReference type="ARBA" id="ARBA00009843"/>
    </source>
</evidence>
<dbReference type="GO" id="GO:0005886">
    <property type="term" value="C:plasma membrane"/>
    <property type="evidence" value="ECO:0007669"/>
    <property type="project" value="UniProtKB-SubCell"/>
</dbReference>
<evidence type="ECO:0000256" key="4">
    <source>
        <dbReference type="ARBA" id="ARBA00022475"/>
    </source>
</evidence>
<feature type="transmembrane region" description="Helical" evidence="8">
    <location>
        <begin position="229"/>
        <end position="246"/>
    </location>
</feature>
<evidence type="ECO:0000256" key="7">
    <source>
        <dbReference type="ARBA" id="ARBA00023136"/>
    </source>
</evidence>
<dbReference type="InterPro" id="IPR004680">
    <property type="entry name" value="Cit_transptr-like_dom"/>
</dbReference>
<dbReference type="PANTHER" id="PTHR43302:SF5">
    <property type="entry name" value="TRANSPORTER ARSB-RELATED"/>
    <property type="match status" value="1"/>
</dbReference>
<feature type="transmembrane region" description="Helical" evidence="8">
    <location>
        <begin position="103"/>
        <end position="133"/>
    </location>
</feature>
<dbReference type="PANTHER" id="PTHR43302">
    <property type="entry name" value="TRANSPORTER ARSB-RELATED"/>
    <property type="match status" value="1"/>
</dbReference>
<name>A0A399E899_9DEIN</name>
<keyword evidence="5 8" id="KW-0812">Transmembrane</keyword>
<evidence type="ECO:0000313" key="11">
    <source>
        <dbReference type="Proteomes" id="UP000265715"/>
    </source>
</evidence>
<dbReference type="Pfam" id="PF03600">
    <property type="entry name" value="CitMHS"/>
    <property type="match status" value="1"/>
</dbReference>
<sequence length="406" mass="43986">MLSHSRMDAVLLGLAYITLFLTYLGLGLGYLPGYRMNRAAIALTGAALLIVVGVLDLERAWGALDPNTLAFLFGVMVLNAHLGYAGFFQLVLNRLVHLARTPLGLLVWLTFATGVLSALFLNDTIAILFTPLVLEMTRQLRLPPVPYLLALAGATNLGSVATLTGNPQNILVGSFSGISFLDFAAALTPVALAGLLLQVGLLYALYPAVRSTRALPPLPEMRFRLNRGLLFKGAWVTLALLVAFLLDYPLAQAALVAAGVLLWSRRLRSERFFLRVDWELLVLFAGLFMVTEAVKLLGLLEPLQPLAAAPWGLLWVTAGLSNLISNVPAVLLLHPLIPQGDTQGWLLLAAASTLAGNLTLLGSVANLIVAEAARREGYRLSFLEHLRFGLPVTLSTLLLAYFWVYR</sequence>
<dbReference type="GO" id="GO:0015105">
    <property type="term" value="F:arsenite transmembrane transporter activity"/>
    <property type="evidence" value="ECO:0007669"/>
    <property type="project" value="InterPro"/>
</dbReference>
<dbReference type="CDD" id="cd01117">
    <property type="entry name" value="YbiR_permease"/>
    <property type="match status" value="1"/>
</dbReference>
<feature type="transmembrane region" description="Helical" evidence="8">
    <location>
        <begin position="345"/>
        <end position="368"/>
    </location>
</feature>
<keyword evidence="6 8" id="KW-1133">Transmembrane helix</keyword>
<feature type="transmembrane region" description="Helical" evidence="8">
    <location>
        <begin position="183"/>
        <end position="208"/>
    </location>
</feature>
<gene>
    <name evidence="10" type="ORF">Mterra_03549</name>
</gene>
<comment type="caution">
    <text evidence="10">The sequence shown here is derived from an EMBL/GenBank/DDBJ whole genome shotgun (WGS) entry which is preliminary data.</text>
</comment>
<evidence type="ECO:0000256" key="1">
    <source>
        <dbReference type="ARBA" id="ARBA00004651"/>
    </source>
</evidence>
<keyword evidence="3" id="KW-0813">Transport</keyword>
<reference evidence="10 11" key="1">
    <citation type="submission" date="2018-08" db="EMBL/GenBank/DDBJ databases">
        <title>Meiothermus terrae DSM 26712 genome sequencing project.</title>
        <authorList>
            <person name="Da Costa M.S."/>
            <person name="Albuquerque L."/>
            <person name="Raposo P."/>
            <person name="Froufe H.J.C."/>
            <person name="Barroso C.S."/>
            <person name="Egas C."/>
        </authorList>
    </citation>
    <scope>NUCLEOTIDE SEQUENCE [LARGE SCALE GENOMIC DNA]</scope>
    <source>
        <strain evidence="10 11">DSM 26712</strain>
    </source>
</reference>
<proteinExistence type="inferred from homology"/>
<feature type="transmembrane region" description="Helical" evidence="8">
    <location>
        <begin position="312"/>
        <end position="333"/>
    </location>
</feature>
<comment type="similarity">
    <text evidence="2">Belongs to the CitM (TC 2.A.11) transporter family.</text>
</comment>
<dbReference type="AlphaFoldDB" id="A0A399E899"/>
<evidence type="ECO:0000313" key="10">
    <source>
        <dbReference type="EMBL" id="RIH80128.1"/>
    </source>
</evidence>
<feature type="domain" description="Citrate transporter-like" evidence="9">
    <location>
        <begin position="36"/>
        <end position="355"/>
    </location>
</feature>
<evidence type="ECO:0000256" key="8">
    <source>
        <dbReference type="SAM" id="Phobius"/>
    </source>
</evidence>
<feature type="transmembrane region" description="Helical" evidence="8">
    <location>
        <begin position="39"/>
        <end position="57"/>
    </location>
</feature>
<feature type="transmembrane region" description="Helical" evidence="8">
    <location>
        <begin position="69"/>
        <end position="91"/>
    </location>
</feature>
<feature type="transmembrane region" description="Helical" evidence="8">
    <location>
        <begin position="388"/>
        <end position="405"/>
    </location>
</feature>
<organism evidence="10 11">
    <name type="scientific">Calidithermus terrae</name>
    <dbReference type="NCBI Taxonomy" id="1408545"/>
    <lineage>
        <taxon>Bacteria</taxon>
        <taxon>Thermotogati</taxon>
        <taxon>Deinococcota</taxon>
        <taxon>Deinococci</taxon>
        <taxon>Thermales</taxon>
        <taxon>Thermaceae</taxon>
        <taxon>Calidithermus</taxon>
    </lineage>
</organism>
<dbReference type="InterPro" id="IPR000802">
    <property type="entry name" value="Arsenical_pump_ArsB"/>
</dbReference>
<evidence type="ECO:0000256" key="5">
    <source>
        <dbReference type="ARBA" id="ARBA00022692"/>
    </source>
</evidence>
<feature type="transmembrane region" description="Helical" evidence="8">
    <location>
        <begin position="280"/>
        <end position="300"/>
    </location>
</feature>
<feature type="transmembrane region" description="Helical" evidence="8">
    <location>
        <begin position="9"/>
        <end position="33"/>
    </location>
</feature>
<keyword evidence="7 8" id="KW-0472">Membrane</keyword>
<evidence type="ECO:0000256" key="6">
    <source>
        <dbReference type="ARBA" id="ARBA00022989"/>
    </source>
</evidence>
<dbReference type="PRINTS" id="PR00758">
    <property type="entry name" value="ARSENICPUMP"/>
</dbReference>
<comment type="subcellular location">
    <subcellularLocation>
        <location evidence="1">Cell membrane</location>
        <topology evidence="1">Multi-pass membrane protein</topology>
    </subcellularLocation>
</comment>
<protein>
    <submittedName>
        <fullName evidence="10">Putative transporter</fullName>
    </submittedName>
</protein>
<dbReference type="Proteomes" id="UP000265715">
    <property type="component" value="Unassembled WGS sequence"/>
</dbReference>
<dbReference type="EMBL" id="QXDL01000237">
    <property type="protein sequence ID" value="RIH80128.1"/>
    <property type="molecule type" value="Genomic_DNA"/>
</dbReference>
<evidence type="ECO:0000259" key="9">
    <source>
        <dbReference type="Pfam" id="PF03600"/>
    </source>
</evidence>
<keyword evidence="4" id="KW-1003">Cell membrane</keyword>
<evidence type="ECO:0000256" key="3">
    <source>
        <dbReference type="ARBA" id="ARBA00022448"/>
    </source>
</evidence>
<keyword evidence="11" id="KW-1185">Reference proteome</keyword>
<accession>A0A399E899</accession>